<evidence type="ECO:0000256" key="6">
    <source>
        <dbReference type="ARBA" id="ARBA00023186"/>
    </source>
</evidence>
<dbReference type="PIRSF" id="PIRSF002356">
    <property type="entry name" value="Calreticulin"/>
    <property type="match status" value="1"/>
</dbReference>
<proteinExistence type="inferred from homology"/>
<gene>
    <name evidence="10" type="ORF">CSSPTR1EN2_LOCUS23191</name>
</gene>
<dbReference type="InterPro" id="IPR001580">
    <property type="entry name" value="Calret/calnex"/>
</dbReference>
<dbReference type="EMBL" id="OZ019901">
    <property type="protein sequence ID" value="CAK9236791.1"/>
    <property type="molecule type" value="Genomic_DNA"/>
</dbReference>
<accession>A0ABP0V2Z9</accession>
<keyword evidence="11" id="KW-1185">Reference proteome</keyword>
<evidence type="ECO:0000256" key="3">
    <source>
        <dbReference type="ARBA" id="ARBA00022729"/>
    </source>
</evidence>
<dbReference type="Pfam" id="PF00262">
    <property type="entry name" value="Calreticulin"/>
    <property type="match status" value="2"/>
</dbReference>
<evidence type="ECO:0000313" key="10">
    <source>
        <dbReference type="EMBL" id="CAK9236791.1"/>
    </source>
</evidence>
<evidence type="ECO:0000256" key="7">
    <source>
        <dbReference type="PIRNR" id="PIRNR002356"/>
    </source>
</evidence>
<dbReference type="SUPFAM" id="SSF49899">
    <property type="entry name" value="Concanavalin A-like lectins/glucanases"/>
    <property type="match status" value="1"/>
</dbReference>
<evidence type="ECO:0000256" key="8">
    <source>
        <dbReference type="RuleBase" id="RU362126"/>
    </source>
</evidence>
<keyword evidence="6 7" id="KW-0143">Chaperone</keyword>
<keyword evidence="4" id="KW-0677">Repeat</keyword>
<protein>
    <recommendedName>
        <fullName evidence="7">Calreticulin</fullName>
    </recommendedName>
</protein>
<dbReference type="InterPro" id="IPR009033">
    <property type="entry name" value="Calreticulin/calnexin_P_dom_sf"/>
</dbReference>
<dbReference type="PRINTS" id="PR00626">
    <property type="entry name" value="CALRETICULIN"/>
</dbReference>
<reference evidence="10" key="1">
    <citation type="submission" date="2024-02" db="EMBL/GenBank/DDBJ databases">
        <authorList>
            <consortium name="ELIXIR-Norway"/>
            <consortium name="Elixir Norway"/>
        </authorList>
    </citation>
    <scope>NUCLEOTIDE SEQUENCE</scope>
</reference>
<evidence type="ECO:0000256" key="2">
    <source>
        <dbReference type="ARBA" id="ARBA00010983"/>
    </source>
</evidence>
<evidence type="ECO:0000313" key="11">
    <source>
        <dbReference type="Proteomes" id="UP001497512"/>
    </source>
</evidence>
<comment type="subcellular location">
    <subcellularLocation>
        <location evidence="1 7">Endoplasmic reticulum lumen</location>
    </subcellularLocation>
</comment>
<dbReference type="Proteomes" id="UP001497512">
    <property type="component" value="Chromosome 9"/>
</dbReference>
<dbReference type="PROSITE" id="PS51257">
    <property type="entry name" value="PROKAR_LIPOPROTEIN"/>
    <property type="match status" value="1"/>
</dbReference>
<dbReference type="PANTHER" id="PTHR11073">
    <property type="entry name" value="CALRETICULIN AND CALNEXIN"/>
    <property type="match status" value="1"/>
</dbReference>
<feature type="region of interest" description="Disordered" evidence="9">
    <location>
        <begin position="353"/>
        <end position="435"/>
    </location>
</feature>
<keyword evidence="3 8" id="KW-0732">Signal</keyword>
<feature type="compositionally biased region" description="Basic residues" evidence="9">
    <location>
        <begin position="385"/>
        <end position="396"/>
    </location>
</feature>
<feature type="compositionally biased region" description="Basic and acidic residues" evidence="9">
    <location>
        <begin position="235"/>
        <end position="260"/>
    </location>
</feature>
<dbReference type="SUPFAM" id="SSF63887">
    <property type="entry name" value="P-domain of calnexin/calreticulin"/>
    <property type="match status" value="1"/>
</dbReference>
<feature type="signal peptide" evidence="8">
    <location>
        <begin position="1"/>
        <end position="26"/>
    </location>
</feature>
<dbReference type="PROSITE" id="PS00804">
    <property type="entry name" value="CALRETICULIN_2"/>
    <property type="match status" value="1"/>
</dbReference>
<dbReference type="InterPro" id="IPR013320">
    <property type="entry name" value="ConA-like_dom_sf"/>
</dbReference>
<feature type="region of interest" description="Disordered" evidence="9">
    <location>
        <begin position="218"/>
        <end position="275"/>
    </location>
</feature>
<dbReference type="Gene3D" id="2.60.120.200">
    <property type="match status" value="1"/>
</dbReference>
<dbReference type="InterPro" id="IPR018124">
    <property type="entry name" value="Calret/calnex_CS"/>
</dbReference>
<feature type="chain" id="PRO_5044974357" description="Calreticulin" evidence="8">
    <location>
        <begin position="27"/>
        <end position="435"/>
    </location>
</feature>
<keyword evidence="5 7" id="KW-0256">Endoplasmic reticulum</keyword>
<evidence type="ECO:0000256" key="4">
    <source>
        <dbReference type="ARBA" id="ARBA00022737"/>
    </source>
</evidence>
<evidence type="ECO:0000256" key="5">
    <source>
        <dbReference type="ARBA" id="ARBA00022824"/>
    </source>
</evidence>
<feature type="compositionally biased region" description="Basic and acidic residues" evidence="9">
    <location>
        <begin position="353"/>
        <end position="384"/>
    </location>
</feature>
<comment type="similarity">
    <text evidence="2 7 8">Belongs to the calreticulin family.</text>
</comment>
<name>A0ABP0V2Z9_9BRYO</name>
<sequence length="435" mass="51201">MEIMRALRLLLLLLLLLLLYITVACAEVIFEERFEDDWESRWVISEFRKSDGLNGQWLHTAGKWYGNPDDKGIQTTPDARYFGISAKIPEFNNKDRTLVLQYSVKHEQKIECGGGYVKLLSGYVNQIQFSGKTPYSIMFGPDICGTQMKKIHAIIQYKGLMYPLKKDLQCETDHLTHVYTFIIKPDASYIILVDNEMRASGSMYTDWDILPPRQVEDTHAKKPDDWVDQEYIDDPESKKPEGYDSIPKEIPDPDAQKPADWDEEEEGEWSAPMIPNPDYRGPWKVKKIKNPAYKGKWETPLVANPEFNDDPDLYVFGPIKYFGIELWQVKAGSIFDNILITDDPDYAKAVAEESWQKNKDAEKAMFLEKERESREEEKRNTKPEQHHRRRPRHHRQDRADELRRRSHDRLRQRKKQHRHFDDYHDDNGDDEHDEL</sequence>
<evidence type="ECO:0000256" key="1">
    <source>
        <dbReference type="ARBA" id="ARBA00004319"/>
    </source>
</evidence>
<dbReference type="InterPro" id="IPR009169">
    <property type="entry name" value="Calreticulin"/>
</dbReference>
<dbReference type="PROSITE" id="PS00803">
    <property type="entry name" value="CALRETICULIN_1"/>
    <property type="match status" value="1"/>
</dbReference>
<evidence type="ECO:0000256" key="9">
    <source>
        <dbReference type="SAM" id="MobiDB-lite"/>
    </source>
</evidence>
<dbReference type="PANTHER" id="PTHR11073:SF45">
    <property type="entry name" value="CALRETICULIN-3"/>
    <property type="match status" value="1"/>
</dbReference>
<feature type="compositionally biased region" description="Basic residues" evidence="9">
    <location>
        <begin position="404"/>
        <end position="418"/>
    </location>
</feature>
<organism evidence="10 11">
    <name type="scientific">Sphagnum troendelagicum</name>
    <dbReference type="NCBI Taxonomy" id="128251"/>
    <lineage>
        <taxon>Eukaryota</taxon>
        <taxon>Viridiplantae</taxon>
        <taxon>Streptophyta</taxon>
        <taxon>Embryophyta</taxon>
        <taxon>Bryophyta</taxon>
        <taxon>Sphagnophytina</taxon>
        <taxon>Sphagnopsida</taxon>
        <taxon>Sphagnales</taxon>
        <taxon>Sphagnaceae</taxon>
        <taxon>Sphagnum</taxon>
    </lineage>
</organism>
<dbReference type="Gene3D" id="2.10.250.10">
    <property type="entry name" value="Calreticulin/calnexin, P domain"/>
    <property type="match status" value="1"/>
</dbReference>